<gene>
    <name evidence="1" type="ORF">BJ138DRAFT_1176292</name>
</gene>
<protein>
    <submittedName>
        <fullName evidence="1">Uncharacterized protein</fullName>
    </submittedName>
</protein>
<accession>A0ACB8AQI9</accession>
<evidence type="ECO:0000313" key="1">
    <source>
        <dbReference type="EMBL" id="KAH7915861.1"/>
    </source>
</evidence>
<organism evidence="1 2">
    <name type="scientific">Hygrophoropsis aurantiaca</name>
    <dbReference type="NCBI Taxonomy" id="72124"/>
    <lineage>
        <taxon>Eukaryota</taxon>
        <taxon>Fungi</taxon>
        <taxon>Dikarya</taxon>
        <taxon>Basidiomycota</taxon>
        <taxon>Agaricomycotina</taxon>
        <taxon>Agaricomycetes</taxon>
        <taxon>Agaricomycetidae</taxon>
        <taxon>Boletales</taxon>
        <taxon>Coniophorineae</taxon>
        <taxon>Hygrophoropsidaceae</taxon>
        <taxon>Hygrophoropsis</taxon>
    </lineage>
</organism>
<keyword evidence="2" id="KW-1185">Reference proteome</keyword>
<dbReference type="EMBL" id="MU267596">
    <property type="protein sequence ID" value="KAH7915861.1"/>
    <property type="molecule type" value="Genomic_DNA"/>
</dbReference>
<name>A0ACB8AQI9_9AGAM</name>
<dbReference type="Proteomes" id="UP000790377">
    <property type="component" value="Unassembled WGS sequence"/>
</dbReference>
<sequence>MGNHAGDQDIGTTIKILDDEVLELKQQESDLLARLHLLQDTIARKEAQAGKLKNSLVPVYRLPNEILLACFHQAVQSCLSESDIERTVAHQFGDGIKLEDFWPCKPAFTVSHVSHNFRQLAINMPSLWTHLVVAPKFGHHMDVFQEFLRRVKNMPCAATFRSFGVKGSLSPSELLVIEAIMPLLQAQQIIALSFLDSALVFSCLRSRVVKQPITSPPSLNVLSGLTALTVFEFAGRIKFTDLRLLLSATPQLKSLGFHTKKLINDGQEDRTPINLPMLDSITIIACPVGMHDFLRLLSVPDLRQFKLLSWDIRDYPSYFFINDLPRFPNVQTLVFSSDYGYCDLEIMRAFPRITHLTLWNCGIFLDNHPPSVYWSNLRHLTLDFAFEDAIQPSSRATWLETREGRAEYPLQISVLDSSKEINKYTNRKLFRYYKELQPFGNLEGSRLNEFRQWQADGEPKLT</sequence>
<reference evidence="1" key="1">
    <citation type="journal article" date="2021" name="New Phytol.">
        <title>Evolutionary innovations through gain and loss of genes in the ectomycorrhizal Boletales.</title>
        <authorList>
            <person name="Wu G."/>
            <person name="Miyauchi S."/>
            <person name="Morin E."/>
            <person name="Kuo A."/>
            <person name="Drula E."/>
            <person name="Varga T."/>
            <person name="Kohler A."/>
            <person name="Feng B."/>
            <person name="Cao Y."/>
            <person name="Lipzen A."/>
            <person name="Daum C."/>
            <person name="Hundley H."/>
            <person name="Pangilinan J."/>
            <person name="Johnson J."/>
            <person name="Barry K."/>
            <person name="LaButti K."/>
            <person name="Ng V."/>
            <person name="Ahrendt S."/>
            <person name="Min B."/>
            <person name="Choi I.G."/>
            <person name="Park H."/>
            <person name="Plett J.M."/>
            <person name="Magnuson J."/>
            <person name="Spatafora J.W."/>
            <person name="Nagy L.G."/>
            <person name="Henrissat B."/>
            <person name="Grigoriev I.V."/>
            <person name="Yang Z.L."/>
            <person name="Xu J."/>
            <person name="Martin F.M."/>
        </authorList>
    </citation>
    <scope>NUCLEOTIDE SEQUENCE</scope>
    <source>
        <strain evidence="1">ATCC 28755</strain>
    </source>
</reference>
<comment type="caution">
    <text evidence="1">The sequence shown here is derived from an EMBL/GenBank/DDBJ whole genome shotgun (WGS) entry which is preliminary data.</text>
</comment>
<evidence type="ECO:0000313" key="2">
    <source>
        <dbReference type="Proteomes" id="UP000790377"/>
    </source>
</evidence>
<proteinExistence type="predicted"/>